<comment type="caution">
    <text evidence="1">The sequence shown here is derived from an EMBL/GenBank/DDBJ whole genome shotgun (WGS) entry which is preliminary data.</text>
</comment>
<name>A0AAN7W477_9PEZI</name>
<dbReference type="AlphaFoldDB" id="A0AAN7W477"/>
<evidence type="ECO:0000313" key="2">
    <source>
        <dbReference type="Proteomes" id="UP001310594"/>
    </source>
</evidence>
<protein>
    <submittedName>
        <fullName evidence="1">Uncharacterized protein</fullName>
    </submittedName>
</protein>
<dbReference type="EMBL" id="JAVRQU010000008">
    <property type="protein sequence ID" value="KAK5699810.1"/>
    <property type="molecule type" value="Genomic_DNA"/>
</dbReference>
<evidence type="ECO:0000313" key="1">
    <source>
        <dbReference type="EMBL" id="KAK5699810.1"/>
    </source>
</evidence>
<reference evidence="1" key="1">
    <citation type="submission" date="2023-08" db="EMBL/GenBank/DDBJ databases">
        <title>Black Yeasts Isolated from many extreme environments.</title>
        <authorList>
            <person name="Coleine C."/>
            <person name="Stajich J.E."/>
            <person name="Selbmann L."/>
        </authorList>
    </citation>
    <scope>NUCLEOTIDE SEQUENCE</scope>
    <source>
        <strain evidence="1">CCFEE 5810</strain>
    </source>
</reference>
<proteinExistence type="predicted"/>
<sequence>MVYALRQILKSSLADNGCFPCDVSVSLQFIFNHTTEVYAAAPYPNGDVEFLSKSSQLPKPAALTPIGRSMVSSKQLHVCPKLSRERCPHTIRSVTSSGESQGQYQRAGYDVKKLPDYTKKIEKGLAGMDGFGGRVANLEAIYGD</sequence>
<accession>A0AAN7W477</accession>
<gene>
    <name evidence="1" type="ORF">LTR97_005941</name>
</gene>
<organism evidence="1 2">
    <name type="scientific">Elasticomyces elasticus</name>
    <dbReference type="NCBI Taxonomy" id="574655"/>
    <lineage>
        <taxon>Eukaryota</taxon>
        <taxon>Fungi</taxon>
        <taxon>Dikarya</taxon>
        <taxon>Ascomycota</taxon>
        <taxon>Pezizomycotina</taxon>
        <taxon>Dothideomycetes</taxon>
        <taxon>Dothideomycetidae</taxon>
        <taxon>Mycosphaerellales</taxon>
        <taxon>Teratosphaeriaceae</taxon>
        <taxon>Elasticomyces</taxon>
    </lineage>
</organism>
<dbReference type="Proteomes" id="UP001310594">
    <property type="component" value="Unassembled WGS sequence"/>
</dbReference>